<keyword evidence="3" id="KW-0050">Antiport</keyword>
<dbReference type="PANTHER" id="PTHR31503">
    <property type="entry name" value="VACUOLAR CALCIUM ION TRANSPORTER"/>
    <property type="match status" value="1"/>
</dbReference>
<feature type="domain" description="Sodium/calcium exchanger membrane region" evidence="9">
    <location>
        <begin position="189"/>
        <end position="306"/>
    </location>
</feature>
<dbReference type="GO" id="GO:0006874">
    <property type="term" value="P:intracellular calcium ion homeostasis"/>
    <property type="evidence" value="ECO:0007669"/>
    <property type="project" value="TreeGrafter"/>
</dbReference>
<evidence type="ECO:0000256" key="4">
    <source>
        <dbReference type="ARBA" id="ARBA00022692"/>
    </source>
</evidence>
<keyword evidence="4 8" id="KW-0812">Transmembrane</keyword>
<keyword evidence="2" id="KW-0813">Transport</keyword>
<evidence type="ECO:0000256" key="3">
    <source>
        <dbReference type="ARBA" id="ARBA00022449"/>
    </source>
</evidence>
<dbReference type="PANTHER" id="PTHR31503:SF42">
    <property type="entry name" value="VACUOLAR CATION_PROTON EXCHANGER"/>
    <property type="match status" value="1"/>
</dbReference>
<sequence>MDNSHDTMENSHEALNNVENGVSKGLMNKELSKGRTPQNVSSSILRKKSDPSLVSKVRFNMLRQFLANLQEVLLGTKLAVLFPAVPLAIAADFYNFGRPWIFALSLLGLAPLAERVSFLTEYASGESGGIGISTAESNLQLSRASSVVMLIAYIAYIFFQLKTHRELFESPDEEDEEDEEKAVIGFWGAFIWLVGMTIIIALLSEYVVGTIEAASDSWGISVSFISIILLPIVGNAAEHAGSIIFAFKNKLDISLGVALGSASQISMFVVPLSVVVAWAMGIDMDLDFSLLETGCLAFTIIVTAFTLQVLNL</sequence>
<keyword evidence="6" id="KW-0406">Ion transport</keyword>
<keyword evidence="5 8" id="KW-1133">Transmembrane helix</keyword>
<dbReference type="InterPro" id="IPR004837">
    <property type="entry name" value="NaCa_Exmemb"/>
</dbReference>
<feature type="transmembrane region" description="Helical" evidence="8">
    <location>
        <begin position="141"/>
        <end position="159"/>
    </location>
</feature>
<keyword evidence="7 8" id="KW-0472">Membrane</keyword>
<dbReference type="GO" id="GO:0015369">
    <property type="term" value="F:calcium:proton antiporter activity"/>
    <property type="evidence" value="ECO:0007669"/>
    <property type="project" value="TreeGrafter"/>
</dbReference>
<evidence type="ECO:0000313" key="10">
    <source>
        <dbReference type="EMBL" id="SPC73983.1"/>
    </source>
</evidence>
<feature type="transmembrane region" description="Helical" evidence="8">
    <location>
        <begin position="72"/>
        <end position="94"/>
    </location>
</feature>
<protein>
    <recommendedName>
        <fullName evidence="9">Sodium/calcium exchanger membrane region domain-containing protein</fullName>
    </recommendedName>
</protein>
<evidence type="ECO:0000256" key="6">
    <source>
        <dbReference type="ARBA" id="ARBA00023065"/>
    </source>
</evidence>
<feature type="transmembrane region" description="Helical" evidence="8">
    <location>
        <begin position="220"/>
        <end position="247"/>
    </location>
</feature>
<feature type="transmembrane region" description="Helical" evidence="8">
    <location>
        <begin position="253"/>
        <end position="278"/>
    </location>
</feature>
<gene>
    <name evidence="10" type="ORF">FSB_LOCUS1865</name>
</gene>
<evidence type="ECO:0000256" key="2">
    <source>
        <dbReference type="ARBA" id="ARBA00022448"/>
    </source>
</evidence>
<evidence type="ECO:0000256" key="1">
    <source>
        <dbReference type="ARBA" id="ARBA00004127"/>
    </source>
</evidence>
<evidence type="ECO:0000256" key="8">
    <source>
        <dbReference type="SAM" id="Phobius"/>
    </source>
</evidence>
<name>A0A2N9EGV2_FAGSY</name>
<dbReference type="Gene3D" id="1.20.1420.30">
    <property type="entry name" value="NCX, central ion-binding region"/>
    <property type="match status" value="1"/>
</dbReference>
<organism evidence="10">
    <name type="scientific">Fagus sylvatica</name>
    <name type="common">Beechnut</name>
    <dbReference type="NCBI Taxonomy" id="28930"/>
    <lineage>
        <taxon>Eukaryota</taxon>
        <taxon>Viridiplantae</taxon>
        <taxon>Streptophyta</taxon>
        <taxon>Embryophyta</taxon>
        <taxon>Tracheophyta</taxon>
        <taxon>Spermatophyta</taxon>
        <taxon>Magnoliopsida</taxon>
        <taxon>eudicotyledons</taxon>
        <taxon>Gunneridae</taxon>
        <taxon>Pentapetalae</taxon>
        <taxon>rosids</taxon>
        <taxon>fabids</taxon>
        <taxon>Fagales</taxon>
        <taxon>Fagaceae</taxon>
        <taxon>Fagus</taxon>
    </lineage>
</organism>
<proteinExistence type="predicted"/>
<evidence type="ECO:0000256" key="7">
    <source>
        <dbReference type="ARBA" id="ARBA00023136"/>
    </source>
</evidence>
<dbReference type="Pfam" id="PF01699">
    <property type="entry name" value="Na_Ca_ex"/>
    <property type="match status" value="1"/>
</dbReference>
<comment type="subcellular location">
    <subcellularLocation>
        <location evidence="1">Endomembrane system</location>
        <topology evidence="1">Multi-pass membrane protein</topology>
    </subcellularLocation>
</comment>
<evidence type="ECO:0000256" key="5">
    <source>
        <dbReference type="ARBA" id="ARBA00022989"/>
    </source>
</evidence>
<dbReference type="GO" id="GO:0012505">
    <property type="term" value="C:endomembrane system"/>
    <property type="evidence" value="ECO:0007669"/>
    <property type="project" value="UniProtKB-SubCell"/>
</dbReference>
<feature type="transmembrane region" description="Helical" evidence="8">
    <location>
        <begin position="290"/>
        <end position="310"/>
    </location>
</feature>
<dbReference type="InterPro" id="IPR004713">
    <property type="entry name" value="CaH_exchang"/>
</dbReference>
<evidence type="ECO:0000259" key="9">
    <source>
        <dbReference type="Pfam" id="PF01699"/>
    </source>
</evidence>
<dbReference type="EMBL" id="OIVN01000085">
    <property type="protein sequence ID" value="SPC73983.1"/>
    <property type="molecule type" value="Genomic_DNA"/>
</dbReference>
<dbReference type="InterPro" id="IPR044880">
    <property type="entry name" value="NCX_ion-bd_dom_sf"/>
</dbReference>
<reference evidence="10" key="1">
    <citation type="submission" date="2018-02" db="EMBL/GenBank/DDBJ databases">
        <authorList>
            <person name="Cohen D.B."/>
            <person name="Kent A.D."/>
        </authorList>
    </citation>
    <scope>NUCLEOTIDE SEQUENCE</scope>
</reference>
<dbReference type="GO" id="GO:0009705">
    <property type="term" value="C:plant-type vacuole membrane"/>
    <property type="evidence" value="ECO:0007669"/>
    <property type="project" value="TreeGrafter"/>
</dbReference>
<accession>A0A2N9EGV2</accession>
<feature type="transmembrane region" description="Helical" evidence="8">
    <location>
        <begin position="184"/>
        <end position="208"/>
    </location>
</feature>
<dbReference type="AlphaFoldDB" id="A0A2N9EGV2"/>